<evidence type="ECO:0000256" key="16">
    <source>
        <dbReference type="ARBA" id="ARBA00023012"/>
    </source>
</evidence>
<dbReference type="InterPro" id="IPR050482">
    <property type="entry name" value="Sensor_HK_TwoCompSys"/>
</dbReference>
<dbReference type="eggNOG" id="COG4585">
    <property type="taxonomic scope" value="Bacteria"/>
</dbReference>
<dbReference type="GO" id="GO:0005737">
    <property type="term" value="C:cytoplasm"/>
    <property type="evidence" value="ECO:0007669"/>
    <property type="project" value="UniProtKB-SubCell"/>
</dbReference>
<keyword evidence="20" id="KW-1133">Transmembrane helix</keyword>
<evidence type="ECO:0000256" key="3">
    <source>
        <dbReference type="ARBA" id="ARBA00004370"/>
    </source>
</evidence>
<comment type="cofactor">
    <cofactor evidence="2">
        <name>[4Fe-4S] cluster</name>
        <dbReference type="ChEBI" id="CHEBI:49883"/>
    </cofactor>
</comment>
<keyword evidence="14" id="KW-0067">ATP-binding</keyword>
<keyword evidence="11" id="KW-0479">Metal-binding</keyword>
<evidence type="ECO:0000256" key="13">
    <source>
        <dbReference type="ARBA" id="ARBA00022777"/>
    </source>
</evidence>
<keyword evidence="8" id="KW-0963">Cytoplasm</keyword>
<keyword evidence="9" id="KW-0597">Phosphoprotein</keyword>
<evidence type="ECO:0000256" key="10">
    <source>
        <dbReference type="ARBA" id="ARBA00022679"/>
    </source>
</evidence>
<dbReference type="InterPro" id="IPR003660">
    <property type="entry name" value="HAMP_dom"/>
</dbReference>
<keyword evidence="20 23" id="KW-0812">Transmembrane</keyword>
<dbReference type="Pfam" id="PF00672">
    <property type="entry name" value="HAMP"/>
    <property type="match status" value="1"/>
</dbReference>
<evidence type="ECO:0000256" key="15">
    <source>
        <dbReference type="ARBA" id="ARBA00023004"/>
    </source>
</evidence>
<evidence type="ECO:0000256" key="7">
    <source>
        <dbReference type="ARBA" id="ARBA00022485"/>
    </source>
</evidence>
<dbReference type="Pfam" id="PF07730">
    <property type="entry name" value="HisKA_3"/>
    <property type="match status" value="1"/>
</dbReference>
<keyword evidence="10" id="KW-0808">Transferase</keyword>
<keyword evidence="12" id="KW-0547">Nucleotide-binding</keyword>
<evidence type="ECO:0000259" key="21">
    <source>
        <dbReference type="PROSITE" id="PS50109"/>
    </source>
</evidence>
<dbReference type="CDD" id="cd16917">
    <property type="entry name" value="HATPase_UhpB-NarQ-NarX-like"/>
    <property type="match status" value="1"/>
</dbReference>
<dbReference type="EMBL" id="CP001275">
    <property type="protein sequence ID" value="ACM05970.1"/>
    <property type="molecule type" value="Genomic_DNA"/>
</dbReference>
<comment type="subcellular location">
    <subcellularLocation>
        <location evidence="4">Cytoplasm</location>
    </subcellularLocation>
    <subcellularLocation>
        <location evidence="3">Membrane</location>
    </subcellularLocation>
</comment>
<dbReference type="GO" id="GO:0051539">
    <property type="term" value="F:4 iron, 4 sulfur cluster binding"/>
    <property type="evidence" value="ECO:0007669"/>
    <property type="project" value="UniProtKB-KW"/>
</dbReference>
<keyword evidence="15" id="KW-0408">Iron</keyword>
<keyword evidence="17" id="KW-0411">Iron-sulfur</keyword>
<dbReference type="SUPFAM" id="SSF158472">
    <property type="entry name" value="HAMP domain-like"/>
    <property type="match status" value="1"/>
</dbReference>
<dbReference type="SMART" id="SM00387">
    <property type="entry name" value="HATPase_c"/>
    <property type="match status" value="1"/>
</dbReference>
<dbReference type="PANTHER" id="PTHR24421">
    <property type="entry name" value="NITRATE/NITRITE SENSOR PROTEIN NARX-RELATED"/>
    <property type="match status" value="1"/>
</dbReference>
<dbReference type="PROSITE" id="PS50109">
    <property type="entry name" value="HIS_KIN"/>
    <property type="match status" value="1"/>
</dbReference>
<evidence type="ECO:0000256" key="5">
    <source>
        <dbReference type="ARBA" id="ARBA00012438"/>
    </source>
</evidence>
<dbReference type="InterPro" id="IPR004358">
    <property type="entry name" value="Sig_transdc_His_kin-like_C"/>
</dbReference>
<dbReference type="Proteomes" id="UP000000447">
    <property type="component" value="Chromosome"/>
</dbReference>
<dbReference type="InterPro" id="IPR011712">
    <property type="entry name" value="Sig_transdc_His_kin_sub3_dim/P"/>
</dbReference>
<dbReference type="OrthoDB" id="9811717at2"/>
<evidence type="ECO:0000256" key="6">
    <source>
        <dbReference type="ARBA" id="ARBA00017322"/>
    </source>
</evidence>
<evidence type="ECO:0000256" key="18">
    <source>
        <dbReference type="ARBA" id="ARBA00024827"/>
    </source>
</evidence>
<dbReference type="GO" id="GO:0046872">
    <property type="term" value="F:metal ion binding"/>
    <property type="evidence" value="ECO:0007669"/>
    <property type="project" value="UniProtKB-KW"/>
</dbReference>
<accession>B9L1R7</accession>
<dbReference type="KEGG" id="tro:trd_1817"/>
<keyword evidence="16" id="KW-0902">Two-component regulatory system</keyword>
<evidence type="ECO:0000256" key="14">
    <source>
        <dbReference type="ARBA" id="ARBA00022840"/>
    </source>
</evidence>
<protein>
    <recommendedName>
        <fullName evidence="6">Oxygen sensor histidine kinase NreB</fullName>
        <ecNumber evidence="5">2.7.13.3</ecNumber>
    </recommendedName>
    <alternativeName>
        <fullName evidence="19">Nitrogen regulation protein B</fullName>
    </alternativeName>
</protein>
<sequence>MTTRIATITGYLVRSLAHLPIFYKVLIANSLIVVTGAVAGTTLTLLSTGSTEHLFELVALFTIAGTFLSVLINWIVLRAAFRPIDVLEQTADEVRRGNFHVRAPSVPLSDPDLENLTATFNAMLDTLVGYQQRLRELSQRVLTAQEEERQRIARELHDDPAQSLTALLVLLKMLHDRQQPTDGRTLQELIDLTTATLESIRAIAQELRPPVLDDFGLAAALEGLAAQYWQRFGLPVHVYVRGQRQRLSPEIELALYRIAQEALTNVAKHADATYATIDLQFREGTVSLRIEDDGRGFEPREGLGRGLGLFGMRERAELVHGTFALESEPGHGTRITVAVPLESRTQFASTTGVRA</sequence>
<name>B9L1R7_THERP</name>
<organism evidence="23 24">
    <name type="scientific">Thermomicrobium roseum (strain ATCC 27502 / DSM 5159 / P-2)</name>
    <dbReference type="NCBI Taxonomy" id="309801"/>
    <lineage>
        <taxon>Bacteria</taxon>
        <taxon>Pseudomonadati</taxon>
        <taxon>Thermomicrobiota</taxon>
        <taxon>Thermomicrobia</taxon>
        <taxon>Thermomicrobiales</taxon>
        <taxon>Thermomicrobiaceae</taxon>
        <taxon>Thermomicrobium</taxon>
    </lineage>
</organism>
<keyword evidence="13 23" id="KW-0418">Kinase</keyword>
<dbReference type="GO" id="GO:0016020">
    <property type="term" value="C:membrane"/>
    <property type="evidence" value="ECO:0007669"/>
    <property type="project" value="UniProtKB-SubCell"/>
</dbReference>
<proteinExistence type="predicted"/>
<keyword evidence="20" id="KW-0472">Membrane</keyword>
<dbReference type="SMART" id="SM00304">
    <property type="entry name" value="HAMP"/>
    <property type="match status" value="1"/>
</dbReference>
<evidence type="ECO:0000256" key="17">
    <source>
        <dbReference type="ARBA" id="ARBA00023014"/>
    </source>
</evidence>
<reference evidence="23 24" key="1">
    <citation type="journal article" date="2009" name="PLoS ONE">
        <title>Complete genome sequence of the aerobic CO-oxidizing thermophile Thermomicrobium roseum.</title>
        <authorList>
            <person name="Wu D."/>
            <person name="Raymond J."/>
            <person name="Wu M."/>
            <person name="Chatterji S."/>
            <person name="Ren Q."/>
            <person name="Graham J.E."/>
            <person name="Bryant D.A."/>
            <person name="Robb F."/>
            <person name="Colman A."/>
            <person name="Tallon L.J."/>
            <person name="Badger J.H."/>
            <person name="Madupu R."/>
            <person name="Ward N.L."/>
            <person name="Eisen J.A."/>
        </authorList>
    </citation>
    <scope>NUCLEOTIDE SEQUENCE [LARGE SCALE GENOMIC DNA]</scope>
    <source>
        <strain evidence="24">ATCC 27502 / DSM 5159 / P-2</strain>
    </source>
</reference>
<dbReference type="SUPFAM" id="SSF55874">
    <property type="entry name" value="ATPase domain of HSP90 chaperone/DNA topoisomerase II/histidine kinase"/>
    <property type="match status" value="1"/>
</dbReference>
<evidence type="ECO:0000256" key="12">
    <source>
        <dbReference type="ARBA" id="ARBA00022741"/>
    </source>
</evidence>
<dbReference type="InterPro" id="IPR036890">
    <property type="entry name" value="HATPase_C_sf"/>
</dbReference>
<dbReference type="GO" id="GO:0046983">
    <property type="term" value="F:protein dimerization activity"/>
    <property type="evidence" value="ECO:0007669"/>
    <property type="project" value="InterPro"/>
</dbReference>
<dbReference type="PROSITE" id="PS50885">
    <property type="entry name" value="HAMP"/>
    <property type="match status" value="1"/>
</dbReference>
<dbReference type="InterPro" id="IPR005467">
    <property type="entry name" value="His_kinase_dom"/>
</dbReference>
<evidence type="ECO:0000256" key="9">
    <source>
        <dbReference type="ARBA" id="ARBA00022553"/>
    </source>
</evidence>
<dbReference type="PANTHER" id="PTHR24421:SF10">
    <property type="entry name" value="NITRATE_NITRITE SENSOR PROTEIN NARQ"/>
    <property type="match status" value="1"/>
</dbReference>
<evidence type="ECO:0000256" key="8">
    <source>
        <dbReference type="ARBA" id="ARBA00022490"/>
    </source>
</evidence>
<feature type="transmembrane region" description="Helical" evidence="20">
    <location>
        <begin position="21"/>
        <end position="45"/>
    </location>
</feature>
<dbReference type="HOGENOM" id="CLU_000445_20_6_0"/>
<dbReference type="RefSeq" id="WP_015922759.1">
    <property type="nucleotide sequence ID" value="NC_011959.1"/>
</dbReference>
<feature type="domain" description="Histidine kinase" evidence="21">
    <location>
        <begin position="155"/>
        <end position="343"/>
    </location>
</feature>
<dbReference type="Gene3D" id="1.20.5.1930">
    <property type="match status" value="1"/>
</dbReference>
<dbReference type="InterPro" id="IPR003594">
    <property type="entry name" value="HATPase_dom"/>
</dbReference>
<dbReference type="eggNOG" id="COG5000">
    <property type="taxonomic scope" value="Bacteria"/>
</dbReference>
<dbReference type="Gene3D" id="3.30.565.10">
    <property type="entry name" value="Histidine kinase-like ATPase, C-terminal domain"/>
    <property type="match status" value="1"/>
</dbReference>
<keyword evidence="7" id="KW-0004">4Fe-4S</keyword>
<evidence type="ECO:0000256" key="20">
    <source>
        <dbReference type="SAM" id="Phobius"/>
    </source>
</evidence>
<gene>
    <name evidence="23" type="ordered locus">trd_1817</name>
</gene>
<keyword evidence="24" id="KW-1185">Reference proteome</keyword>
<comment type="catalytic activity">
    <reaction evidence="1">
        <text>ATP + protein L-histidine = ADP + protein N-phospho-L-histidine.</text>
        <dbReference type="EC" id="2.7.13.3"/>
    </reaction>
</comment>
<evidence type="ECO:0000313" key="23">
    <source>
        <dbReference type="EMBL" id="ACM05970.1"/>
    </source>
</evidence>
<dbReference type="EC" id="2.7.13.3" evidence="5"/>
<dbReference type="GO" id="GO:0000155">
    <property type="term" value="F:phosphorelay sensor kinase activity"/>
    <property type="evidence" value="ECO:0007669"/>
    <property type="project" value="InterPro"/>
</dbReference>
<dbReference type="Gene3D" id="6.10.340.10">
    <property type="match status" value="1"/>
</dbReference>
<dbReference type="Pfam" id="PF02518">
    <property type="entry name" value="HATPase_c"/>
    <property type="match status" value="1"/>
</dbReference>
<dbReference type="GO" id="GO:0005524">
    <property type="term" value="F:ATP binding"/>
    <property type="evidence" value="ECO:0007669"/>
    <property type="project" value="UniProtKB-KW"/>
</dbReference>
<dbReference type="CDD" id="cd06225">
    <property type="entry name" value="HAMP"/>
    <property type="match status" value="1"/>
</dbReference>
<comment type="function">
    <text evidence="18">Member of the two-component regulatory system NreB/NreC involved in the control of dissimilatory nitrate/nitrite reduction in response to oxygen. NreB functions as a direct oxygen sensor histidine kinase which is autophosphorylated, in the absence of oxygen, probably at the conserved histidine residue, and transfers its phosphate group probably to a conserved aspartate residue of NreC. NreB/NreC activates the expression of the nitrate (narGHJI) and nitrite (nir) reductase operons, as well as the putative nitrate transporter gene narT.</text>
</comment>
<dbReference type="STRING" id="309801.trd_1817"/>
<feature type="transmembrane region" description="Helical" evidence="20">
    <location>
        <begin position="57"/>
        <end position="77"/>
    </location>
</feature>
<evidence type="ECO:0000256" key="11">
    <source>
        <dbReference type="ARBA" id="ARBA00022723"/>
    </source>
</evidence>
<evidence type="ECO:0000256" key="19">
    <source>
        <dbReference type="ARBA" id="ARBA00030800"/>
    </source>
</evidence>
<dbReference type="AlphaFoldDB" id="B9L1R7"/>
<feature type="domain" description="HAMP" evidence="22">
    <location>
        <begin position="78"/>
        <end position="132"/>
    </location>
</feature>
<evidence type="ECO:0000256" key="1">
    <source>
        <dbReference type="ARBA" id="ARBA00000085"/>
    </source>
</evidence>
<dbReference type="PRINTS" id="PR00344">
    <property type="entry name" value="BCTRLSENSOR"/>
</dbReference>
<evidence type="ECO:0000256" key="2">
    <source>
        <dbReference type="ARBA" id="ARBA00001966"/>
    </source>
</evidence>
<evidence type="ECO:0000259" key="22">
    <source>
        <dbReference type="PROSITE" id="PS50885"/>
    </source>
</evidence>
<evidence type="ECO:0000256" key="4">
    <source>
        <dbReference type="ARBA" id="ARBA00004496"/>
    </source>
</evidence>
<evidence type="ECO:0000313" key="24">
    <source>
        <dbReference type="Proteomes" id="UP000000447"/>
    </source>
</evidence>